<dbReference type="InParanoid" id="A0A0H2S9Z6"/>
<proteinExistence type="predicted"/>
<sequence>MANEGNAMPAELPEIAYDDIVEHFRKTTSLRYYDVMDIPSQISNTVGANQLAGLWISILGVYFPPKRYRIVPDFASGSDPEKNIALSVVDLKGSWPKTIFILDISFPGVQELRKMKITRSGIVAPFGPSAIPKMKPSENFIEHVKSICTTERLFAAVVQVHEVKFFEYVSDSKSFRGRIRESWQQIPGLVDTRKFDELDVYNVSFDKQSVHYILKGIAEDVE</sequence>
<dbReference type="Proteomes" id="UP000053477">
    <property type="component" value="Unassembled WGS sequence"/>
</dbReference>
<dbReference type="AlphaFoldDB" id="A0A0H2S9Z6"/>
<accession>A0A0H2S9Z6</accession>
<name>A0A0H2S9Z6_9AGAM</name>
<protein>
    <submittedName>
        <fullName evidence="1">Uncharacterized protein</fullName>
    </submittedName>
</protein>
<evidence type="ECO:0000313" key="2">
    <source>
        <dbReference type="Proteomes" id="UP000053477"/>
    </source>
</evidence>
<reference evidence="1 2" key="1">
    <citation type="submission" date="2015-04" db="EMBL/GenBank/DDBJ databases">
        <title>Complete genome sequence of Schizopora paradoxa KUC8140, a cosmopolitan wood degrader in East Asia.</title>
        <authorList>
            <consortium name="DOE Joint Genome Institute"/>
            <person name="Min B."/>
            <person name="Park H."/>
            <person name="Jang Y."/>
            <person name="Kim J.-J."/>
            <person name="Kim K.H."/>
            <person name="Pangilinan J."/>
            <person name="Lipzen A."/>
            <person name="Riley R."/>
            <person name="Grigoriev I.V."/>
            <person name="Spatafora J.W."/>
            <person name="Choi I.-G."/>
        </authorList>
    </citation>
    <scope>NUCLEOTIDE SEQUENCE [LARGE SCALE GENOMIC DNA]</scope>
    <source>
        <strain evidence="1 2">KUC8140</strain>
    </source>
</reference>
<dbReference type="EMBL" id="KQ085955">
    <property type="protein sequence ID" value="KLO13696.1"/>
    <property type="molecule type" value="Genomic_DNA"/>
</dbReference>
<keyword evidence="2" id="KW-1185">Reference proteome</keyword>
<evidence type="ECO:0000313" key="1">
    <source>
        <dbReference type="EMBL" id="KLO13696.1"/>
    </source>
</evidence>
<gene>
    <name evidence="1" type="ORF">SCHPADRAFT_348776</name>
</gene>
<organism evidence="1 2">
    <name type="scientific">Schizopora paradoxa</name>
    <dbReference type="NCBI Taxonomy" id="27342"/>
    <lineage>
        <taxon>Eukaryota</taxon>
        <taxon>Fungi</taxon>
        <taxon>Dikarya</taxon>
        <taxon>Basidiomycota</taxon>
        <taxon>Agaricomycotina</taxon>
        <taxon>Agaricomycetes</taxon>
        <taxon>Hymenochaetales</taxon>
        <taxon>Schizoporaceae</taxon>
        <taxon>Schizopora</taxon>
    </lineage>
</organism>